<dbReference type="PANTHER" id="PTHR11804">
    <property type="entry name" value="PROTEASE M3 THIMET OLIGOPEPTIDASE-RELATED"/>
    <property type="match status" value="1"/>
</dbReference>
<dbReference type="Pfam" id="PF19310">
    <property type="entry name" value="TOP_N"/>
    <property type="match status" value="1"/>
</dbReference>
<name>A0A518DY95_9BACT</name>
<reference evidence="12 13" key="1">
    <citation type="submission" date="2019-02" db="EMBL/GenBank/DDBJ databases">
        <title>Deep-cultivation of Planctomycetes and their phenomic and genomic characterization uncovers novel biology.</title>
        <authorList>
            <person name="Wiegand S."/>
            <person name="Jogler M."/>
            <person name="Boedeker C."/>
            <person name="Pinto D."/>
            <person name="Vollmers J."/>
            <person name="Rivas-Marin E."/>
            <person name="Kohn T."/>
            <person name="Peeters S.H."/>
            <person name="Heuer A."/>
            <person name="Rast P."/>
            <person name="Oberbeckmann S."/>
            <person name="Bunk B."/>
            <person name="Jeske O."/>
            <person name="Meyerdierks A."/>
            <person name="Storesund J.E."/>
            <person name="Kallscheuer N."/>
            <person name="Luecker S."/>
            <person name="Lage O.M."/>
            <person name="Pohl T."/>
            <person name="Merkel B.J."/>
            <person name="Hornburger P."/>
            <person name="Mueller R.-W."/>
            <person name="Bruemmer F."/>
            <person name="Labrenz M."/>
            <person name="Spormann A.M."/>
            <person name="Op den Camp H."/>
            <person name="Overmann J."/>
            <person name="Amann R."/>
            <person name="Jetten M.S.M."/>
            <person name="Mascher T."/>
            <person name="Medema M.H."/>
            <person name="Devos D.P."/>
            <person name="Kaster A.-K."/>
            <person name="Ovreas L."/>
            <person name="Rohde M."/>
            <person name="Galperin M.Y."/>
            <person name="Jogler C."/>
        </authorList>
    </citation>
    <scope>NUCLEOTIDE SEQUENCE [LARGE SCALE GENOMIC DNA]</scope>
    <source>
        <strain evidence="12 13">Pla85_3_4</strain>
    </source>
</reference>
<feature type="domain" description="Oligopeptidase A N-terminal" evidence="11">
    <location>
        <begin position="27"/>
        <end position="149"/>
    </location>
</feature>
<evidence type="ECO:0000256" key="2">
    <source>
        <dbReference type="ARBA" id="ARBA00022670"/>
    </source>
</evidence>
<dbReference type="FunFam" id="1.10.1370.40:FF:000005">
    <property type="entry name" value="Organellar oligopeptidase A, chloroplastic/mitochondrial"/>
    <property type="match status" value="1"/>
</dbReference>
<dbReference type="InterPro" id="IPR024077">
    <property type="entry name" value="Neurolysin/TOP_dom2"/>
</dbReference>
<dbReference type="GO" id="GO:0005829">
    <property type="term" value="C:cytosol"/>
    <property type="evidence" value="ECO:0007669"/>
    <property type="project" value="UniProtKB-ARBA"/>
</dbReference>
<keyword evidence="5 9" id="KW-0862">Zinc</keyword>
<gene>
    <name evidence="12" type="primary">prlC</name>
    <name evidence="12" type="ORF">Pla8534_45920</name>
</gene>
<dbReference type="EC" id="3.4.24.70" evidence="8"/>
<dbReference type="InterPro" id="IPR045666">
    <property type="entry name" value="OpdA_N"/>
</dbReference>
<feature type="domain" description="Peptidase M3A/M3B catalytic" evidence="10">
    <location>
        <begin position="232"/>
        <end position="687"/>
    </location>
</feature>
<comment type="similarity">
    <text evidence="1 9">Belongs to the peptidase M3 family.</text>
</comment>
<evidence type="ECO:0000256" key="6">
    <source>
        <dbReference type="ARBA" id="ARBA00023049"/>
    </source>
</evidence>
<comment type="catalytic activity">
    <reaction evidence="7">
        <text>Hydrolysis of oligopeptides, with broad specificity. Gly or Ala commonly occur as P1 or P1' residues, but more distant residues are also important, as is shown by the fact that Z-Gly-Pro-Gly-|-Gly-Pro-Ala is cleaved, but not Z-(Gly)(5).</text>
        <dbReference type="EC" id="3.4.24.70"/>
    </reaction>
</comment>
<keyword evidence="3 9" id="KW-0479">Metal-binding</keyword>
<dbReference type="FunFam" id="3.40.390.10:FF:000009">
    <property type="entry name" value="Oligopeptidase A"/>
    <property type="match status" value="1"/>
</dbReference>
<evidence type="ECO:0000256" key="4">
    <source>
        <dbReference type="ARBA" id="ARBA00022801"/>
    </source>
</evidence>
<dbReference type="SUPFAM" id="SSF55486">
    <property type="entry name" value="Metalloproteases ('zincins'), catalytic domain"/>
    <property type="match status" value="1"/>
</dbReference>
<evidence type="ECO:0000256" key="7">
    <source>
        <dbReference type="ARBA" id="ARBA00024603"/>
    </source>
</evidence>
<dbReference type="RefSeq" id="WP_145055377.1">
    <property type="nucleotide sequence ID" value="NZ_CP036433.1"/>
</dbReference>
<dbReference type="AlphaFoldDB" id="A0A518DY95"/>
<dbReference type="Gene3D" id="3.40.390.10">
    <property type="entry name" value="Collagenase (Catalytic Domain)"/>
    <property type="match status" value="1"/>
</dbReference>
<dbReference type="EMBL" id="CP036433">
    <property type="protein sequence ID" value="QDU96771.1"/>
    <property type="molecule type" value="Genomic_DNA"/>
</dbReference>
<keyword evidence="4 9" id="KW-0378">Hydrolase</keyword>
<dbReference type="InterPro" id="IPR045090">
    <property type="entry name" value="Pept_M3A_M3B"/>
</dbReference>
<dbReference type="Gene3D" id="1.10.1370.40">
    <property type="match status" value="1"/>
</dbReference>
<evidence type="ECO:0000256" key="9">
    <source>
        <dbReference type="RuleBase" id="RU003435"/>
    </source>
</evidence>
<organism evidence="12 13">
    <name type="scientific">Lignipirellula cremea</name>
    <dbReference type="NCBI Taxonomy" id="2528010"/>
    <lineage>
        <taxon>Bacteria</taxon>
        <taxon>Pseudomonadati</taxon>
        <taxon>Planctomycetota</taxon>
        <taxon>Planctomycetia</taxon>
        <taxon>Pirellulales</taxon>
        <taxon>Pirellulaceae</taxon>
        <taxon>Lignipirellula</taxon>
    </lineage>
</organism>
<dbReference type="GO" id="GO:0006518">
    <property type="term" value="P:peptide metabolic process"/>
    <property type="evidence" value="ECO:0007669"/>
    <property type="project" value="TreeGrafter"/>
</dbReference>
<dbReference type="PANTHER" id="PTHR11804:SF83">
    <property type="entry name" value="LD37516P"/>
    <property type="match status" value="1"/>
</dbReference>
<dbReference type="GO" id="GO:0004222">
    <property type="term" value="F:metalloendopeptidase activity"/>
    <property type="evidence" value="ECO:0007669"/>
    <property type="project" value="UniProtKB-EC"/>
</dbReference>
<proteinExistence type="inferred from homology"/>
<keyword evidence="13" id="KW-1185">Reference proteome</keyword>
<dbReference type="KEGG" id="lcre:Pla8534_45920"/>
<dbReference type="InterPro" id="IPR034005">
    <property type="entry name" value="M3A_DCP"/>
</dbReference>
<dbReference type="GO" id="GO:0006508">
    <property type="term" value="P:proteolysis"/>
    <property type="evidence" value="ECO:0007669"/>
    <property type="project" value="UniProtKB-KW"/>
</dbReference>
<protein>
    <recommendedName>
        <fullName evidence="8">oligopeptidase A</fullName>
        <ecNumber evidence="8">3.4.24.70</ecNumber>
    </recommendedName>
</protein>
<accession>A0A518DY95</accession>
<evidence type="ECO:0000313" key="13">
    <source>
        <dbReference type="Proteomes" id="UP000317648"/>
    </source>
</evidence>
<evidence type="ECO:0000259" key="10">
    <source>
        <dbReference type="Pfam" id="PF01432"/>
    </source>
</evidence>
<evidence type="ECO:0000256" key="5">
    <source>
        <dbReference type="ARBA" id="ARBA00022833"/>
    </source>
</evidence>
<evidence type="ECO:0000256" key="1">
    <source>
        <dbReference type="ARBA" id="ARBA00006040"/>
    </source>
</evidence>
<evidence type="ECO:0000259" key="11">
    <source>
        <dbReference type="Pfam" id="PF19310"/>
    </source>
</evidence>
<evidence type="ECO:0000256" key="8">
    <source>
        <dbReference type="ARBA" id="ARBA00026100"/>
    </source>
</evidence>
<evidence type="ECO:0000313" key="12">
    <source>
        <dbReference type="EMBL" id="QDU96771.1"/>
    </source>
</evidence>
<keyword evidence="6 9" id="KW-0482">Metalloprotease</keyword>
<comment type="cofactor">
    <cofactor evidence="9">
        <name>Zn(2+)</name>
        <dbReference type="ChEBI" id="CHEBI:29105"/>
    </cofactor>
    <text evidence="9">Binds 1 zinc ion.</text>
</comment>
<dbReference type="Proteomes" id="UP000317648">
    <property type="component" value="Chromosome"/>
</dbReference>
<dbReference type="InterPro" id="IPR001567">
    <property type="entry name" value="Pept_M3A_M3B_dom"/>
</dbReference>
<evidence type="ECO:0000256" key="3">
    <source>
        <dbReference type="ARBA" id="ARBA00022723"/>
    </source>
</evidence>
<dbReference type="Pfam" id="PF01432">
    <property type="entry name" value="Peptidase_M3"/>
    <property type="match status" value="1"/>
</dbReference>
<dbReference type="InterPro" id="IPR024079">
    <property type="entry name" value="MetalloPept_cat_dom_sf"/>
</dbReference>
<dbReference type="Gene3D" id="1.10.1370.10">
    <property type="entry name" value="Neurolysin, domain 3"/>
    <property type="match status" value="1"/>
</dbReference>
<sequence length="689" mass="76945">MSDNPLMRCEGLPRFDQILPEHVVPAVRAVLAEAEQTLERLEANPEPTWDGIMAPLEAIDLPFEYAWGPVNHLLGVKNSDALRSAHETVLPELVEFELRARQSRPLYEALEKLQASDAWSSLTAAQQRAVTLRLRDAQHSGVGLEGDAKARFNAIEGELSQLGADFSNHLLDATKAFSLLIEDPADTAGWPATLRRITAQSYNDHREESQPAATPENGPWRITLDMPCYIPFMEHSQNRGQREQLYRALKARAASGDWDNTPVLTRILELRREQAQLLGFANYAELSLDSKMAPDAAAVQQMSDELAEAAREHAKIDFEQIKALAAENGQTEPVMHWDVGYWAERRREKEFDFTDEQLRPYFPLPRVLEGLFSLTERLFGVTIAEASDNAPVWHADVRFYRVKNQAGEPVAAFYLDPYSRPAEKRGGAWMDNCLGRRRIAGGLRLPVVYLCCNGTPPVGDTPSLMSFGEVETLFHEFGHGLQGMLTTVDTAEVAGVNGIEWDAVEIASQFMENWCYHKPTLVGLTRHVETGEPLPDELFDKLCAARTFMAGSQFMRQLAMGVGDMRLHTEYDPTGEESPHDLFSRTLREYSVLAPLPDDRSLCSFGHLFAGGYAAGYYSYKWSEVLSADAFGAFEEAGLDNEQALAELGAHYRDTILAQGGSRPPMEVYQDFRGREPNTTALLRHNGLA</sequence>
<dbReference type="CDD" id="cd06456">
    <property type="entry name" value="M3A_DCP"/>
    <property type="match status" value="1"/>
</dbReference>
<keyword evidence="2 9" id="KW-0645">Protease</keyword>
<dbReference type="OrthoDB" id="9773538at2"/>
<dbReference type="GO" id="GO:0046872">
    <property type="term" value="F:metal ion binding"/>
    <property type="evidence" value="ECO:0007669"/>
    <property type="project" value="UniProtKB-UniRule"/>
</dbReference>